<comment type="subcellular location">
    <subcellularLocation>
        <location evidence="1">Membrane</location>
        <topology evidence="1">Multi-pass membrane protein</topology>
    </subcellularLocation>
</comment>
<evidence type="ECO:0000256" key="3">
    <source>
        <dbReference type="ARBA" id="ARBA00022989"/>
    </source>
</evidence>
<dbReference type="InterPro" id="IPR007016">
    <property type="entry name" value="O-antigen_ligase-rel_domated"/>
</dbReference>
<dbReference type="EMBL" id="CP025781">
    <property type="protein sequence ID" value="QBC44844.1"/>
    <property type="molecule type" value="Genomic_DNA"/>
</dbReference>
<protein>
    <recommendedName>
        <fullName evidence="6">O-antigen ligase-related domain-containing protein</fullName>
    </recommendedName>
</protein>
<dbReference type="InterPro" id="IPR051533">
    <property type="entry name" value="WaaL-like"/>
</dbReference>
<feature type="transmembrane region" description="Helical" evidence="5">
    <location>
        <begin position="366"/>
        <end position="386"/>
    </location>
</feature>
<evidence type="ECO:0000256" key="2">
    <source>
        <dbReference type="ARBA" id="ARBA00022692"/>
    </source>
</evidence>
<evidence type="ECO:0000256" key="5">
    <source>
        <dbReference type="SAM" id="Phobius"/>
    </source>
</evidence>
<gene>
    <name evidence="7" type="ORF">C1H71_15745</name>
</gene>
<feature type="transmembrane region" description="Helical" evidence="5">
    <location>
        <begin position="221"/>
        <end position="239"/>
    </location>
</feature>
<name>A0A7G3GCG0_9NEIS</name>
<keyword evidence="2 5" id="KW-0812">Transmembrane</keyword>
<evidence type="ECO:0000259" key="6">
    <source>
        <dbReference type="Pfam" id="PF04932"/>
    </source>
</evidence>
<dbReference type="AlphaFoldDB" id="A0A7G3GCG0"/>
<feature type="transmembrane region" description="Helical" evidence="5">
    <location>
        <begin position="76"/>
        <end position="95"/>
    </location>
</feature>
<keyword evidence="8" id="KW-1185">Reference proteome</keyword>
<evidence type="ECO:0000256" key="1">
    <source>
        <dbReference type="ARBA" id="ARBA00004141"/>
    </source>
</evidence>
<evidence type="ECO:0000313" key="8">
    <source>
        <dbReference type="Proteomes" id="UP000515917"/>
    </source>
</evidence>
<dbReference type="PANTHER" id="PTHR37422:SF23">
    <property type="entry name" value="TEICHURONIC ACID BIOSYNTHESIS PROTEIN TUAE"/>
    <property type="match status" value="1"/>
</dbReference>
<proteinExistence type="predicted"/>
<feature type="domain" description="O-antigen ligase-related" evidence="6">
    <location>
        <begin position="251"/>
        <end position="379"/>
    </location>
</feature>
<keyword evidence="4 5" id="KW-0472">Membrane</keyword>
<feature type="transmembrane region" description="Helical" evidence="5">
    <location>
        <begin position="158"/>
        <end position="178"/>
    </location>
</feature>
<organism evidence="7 8">
    <name type="scientific">Iodobacter fluviatilis</name>
    <dbReference type="NCBI Taxonomy" id="537"/>
    <lineage>
        <taxon>Bacteria</taxon>
        <taxon>Pseudomonadati</taxon>
        <taxon>Pseudomonadota</taxon>
        <taxon>Betaproteobacteria</taxon>
        <taxon>Neisseriales</taxon>
        <taxon>Chitinibacteraceae</taxon>
        <taxon>Iodobacter</taxon>
    </lineage>
</organism>
<dbReference type="PANTHER" id="PTHR37422">
    <property type="entry name" value="TEICHURONIC ACID BIOSYNTHESIS PROTEIN TUAE"/>
    <property type="match status" value="1"/>
</dbReference>
<feature type="transmembrane region" description="Helical" evidence="5">
    <location>
        <begin position="285"/>
        <end position="304"/>
    </location>
</feature>
<dbReference type="KEGG" id="ifl:C1H71_15745"/>
<sequence>MSRFSCGLALLCALLFAAILTFVSVPAMLMSMLAAVVALVIVRQPFSGLLMFAFVATFIPYTTVNIGMRVTISEALLGLVWLGVFLQMVQGQLSWQSGKTESRLRLLMLYSALPFIFGQLMINAEGNGLVNWLRWLINLSPLFLFPILVKSPQQRDQLIVSLLLGSLTMLLLSVGMFLKDHNANSFIVILEKLKYAHPEAVKDIFSANFSRMASPWVHPNLTGGVLALFLPLAFFYALLQSGWRRLLGFSVAILGAAGLLFSSSRGAIVSLALVLFWLTSVRAPYAGRVIGLALALGAALVVFYPPLQERLATTFSSTNASTEIRMDEYRRFPDAMARYPLGIGFKIDPPPPATGLLGISNLWLNYVYKLGLPGMLLFIAVTLAWWRECRPVDRLSKLNAERSIWVGSGAGVLAALLTGLFDHYYSFTMVLIALFWLVMAINLQSARRLNQNHEPLPRADLYRKSSL</sequence>
<accession>A0A7G3GCG0</accession>
<dbReference type="GO" id="GO:0016020">
    <property type="term" value="C:membrane"/>
    <property type="evidence" value="ECO:0007669"/>
    <property type="project" value="UniProtKB-SubCell"/>
</dbReference>
<feature type="transmembrane region" description="Helical" evidence="5">
    <location>
        <begin position="107"/>
        <end position="126"/>
    </location>
</feature>
<evidence type="ECO:0000256" key="4">
    <source>
        <dbReference type="ARBA" id="ARBA00023136"/>
    </source>
</evidence>
<dbReference type="Proteomes" id="UP000515917">
    <property type="component" value="Chromosome"/>
</dbReference>
<feature type="transmembrane region" description="Helical" evidence="5">
    <location>
        <begin position="132"/>
        <end position="149"/>
    </location>
</feature>
<keyword evidence="3 5" id="KW-1133">Transmembrane helix</keyword>
<evidence type="ECO:0000313" key="7">
    <source>
        <dbReference type="EMBL" id="QBC44844.1"/>
    </source>
</evidence>
<feature type="transmembrane region" description="Helical" evidence="5">
    <location>
        <begin position="246"/>
        <end position="279"/>
    </location>
</feature>
<dbReference type="RefSeq" id="WP_130107358.1">
    <property type="nucleotide sequence ID" value="NZ_CP025781.1"/>
</dbReference>
<reference evidence="7 8" key="1">
    <citation type="submission" date="2018-01" db="EMBL/GenBank/DDBJ databases">
        <title>Genome sequence of Iodobacter sp. strain PCH194 isolated from Indian Trans-Himalaya.</title>
        <authorList>
            <person name="Kumar V."/>
            <person name="Thakur V."/>
            <person name="Kumar S."/>
            <person name="Singh D."/>
        </authorList>
    </citation>
    <scope>NUCLEOTIDE SEQUENCE [LARGE SCALE GENOMIC DNA]</scope>
    <source>
        <strain evidence="7 8">PCH194</strain>
    </source>
</reference>
<dbReference type="Pfam" id="PF04932">
    <property type="entry name" value="Wzy_C"/>
    <property type="match status" value="1"/>
</dbReference>
<feature type="transmembrane region" description="Helical" evidence="5">
    <location>
        <begin position="424"/>
        <end position="443"/>
    </location>
</feature>